<dbReference type="SUPFAM" id="SSF56219">
    <property type="entry name" value="DNase I-like"/>
    <property type="match status" value="1"/>
</dbReference>
<reference evidence="11" key="2">
    <citation type="submission" date="2025-09" db="UniProtKB">
        <authorList>
            <consortium name="Ensembl"/>
        </authorList>
    </citation>
    <scope>IDENTIFICATION</scope>
</reference>
<dbReference type="InterPro" id="IPR004808">
    <property type="entry name" value="AP_endonuc_1"/>
</dbReference>
<dbReference type="Pfam" id="PF03372">
    <property type="entry name" value="Exo_endo_phos"/>
    <property type="match status" value="1"/>
</dbReference>
<name>A0A8C5MKJ5_9ANUR</name>
<dbReference type="PANTHER" id="PTHR22748">
    <property type="entry name" value="AP ENDONUCLEASE"/>
    <property type="match status" value="1"/>
</dbReference>
<dbReference type="InterPro" id="IPR036691">
    <property type="entry name" value="Endo/exonu/phosph_ase_sf"/>
</dbReference>
<dbReference type="CDD" id="cd09076">
    <property type="entry name" value="L1-EN"/>
    <property type="match status" value="1"/>
</dbReference>
<evidence type="ECO:0000256" key="5">
    <source>
        <dbReference type="ARBA" id="ARBA00022763"/>
    </source>
</evidence>
<dbReference type="Ensembl" id="ENSLLET00000014133.1">
    <property type="protein sequence ID" value="ENSLLEP00000013609.1"/>
    <property type="gene ID" value="ENSLLEG00000008610.1"/>
</dbReference>
<dbReference type="GO" id="GO:0008311">
    <property type="term" value="F:double-stranded DNA 3'-5' DNA exonuclease activity"/>
    <property type="evidence" value="ECO:0007669"/>
    <property type="project" value="UniProtKB-EC"/>
</dbReference>
<dbReference type="GO" id="GO:0006284">
    <property type="term" value="P:base-excision repair"/>
    <property type="evidence" value="ECO:0007669"/>
    <property type="project" value="TreeGrafter"/>
</dbReference>
<keyword evidence="5" id="KW-0227">DNA damage</keyword>
<evidence type="ECO:0000313" key="12">
    <source>
        <dbReference type="Proteomes" id="UP000694569"/>
    </source>
</evidence>
<dbReference type="InterPro" id="IPR005135">
    <property type="entry name" value="Endo/exonuclease/phosphatase"/>
</dbReference>
<dbReference type="AlphaFoldDB" id="A0A8C5MKJ5"/>
<evidence type="ECO:0000256" key="2">
    <source>
        <dbReference type="ARBA" id="ARBA00007092"/>
    </source>
</evidence>
<feature type="binding site" evidence="9">
    <location>
        <position position="37"/>
    </location>
    <ligand>
        <name>Mg(2+)</name>
        <dbReference type="ChEBI" id="CHEBI:18420"/>
        <label>1</label>
    </ligand>
</feature>
<evidence type="ECO:0000256" key="9">
    <source>
        <dbReference type="PIRSR" id="PIRSR604808-2"/>
    </source>
</evidence>
<dbReference type="GO" id="GO:0003906">
    <property type="term" value="F:DNA-(apurinic or apyrimidinic site) endonuclease activity"/>
    <property type="evidence" value="ECO:0007669"/>
    <property type="project" value="TreeGrafter"/>
</dbReference>
<keyword evidence="12" id="KW-1185">Reference proteome</keyword>
<dbReference type="EC" id="3.1.11.2" evidence="3"/>
<keyword evidence="8" id="KW-0234">DNA repair</keyword>
<dbReference type="GO" id="GO:0005634">
    <property type="term" value="C:nucleus"/>
    <property type="evidence" value="ECO:0007669"/>
    <property type="project" value="TreeGrafter"/>
</dbReference>
<evidence type="ECO:0000256" key="4">
    <source>
        <dbReference type="ARBA" id="ARBA00022723"/>
    </source>
</evidence>
<keyword evidence="9" id="KW-0464">Manganese</keyword>
<dbReference type="Proteomes" id="UP000694569">
    <property type="component" value="Unplaced"/>
</dbReference>
<protein>
    <recommendedName>
        <fullName evidence="3">exodeoxyribonuclease III</fullName>
        <ecNumber evidence="3">3.1.11.2</ecNumber>
    </recommendedName>
</protein>
<evidence type="ECO:0000259" key="10">
    <source>
        <dbReference type="Pfam" id="PF03372"/>
    </source>
</evidence>
<keyword evidence="7 9" id="KW-0460">Magnesium</keyword>
<keyword evidence="6" id="KW-0378">Hydrolase</keyword>
<comment type="cofactor">
    <cofactor evidence="9">
        <name>Mg(2+)</name>
        <dbReference type="ChEBI" id="CHEBI:18420"/>
    </cofactor>
    <cofactor evidence="9">
        <name>Mn(2+)</name>
        <dbReference type="ChEBI" id="CHEBI:29035"/>
    </cofactor>
    <text evidence="9">Probably binds two magnesium or manganese ions per subunit.</text>
</comment>
<sequence length="416" mass="46915">MLKVISYNVKGLNAPVKRHSLAAEVQRLKSDVVCLQETHFKRLAHPLLKIRNFNTQYHATGPTRAKGVSILISSNVVFQLHSKISDPRGRYLILICSLNHKIYTLVNVYSPNTEQLSFIAGVLSRVSLVATGSLLKLGNLFSSHGLYDVWRLWHPGDSEFTFHSKVHNSYSRLDYFLLQGSSLSQVLHCEILDITWSDHAPILLTVKESVGGGAGMSAWRLNDSILSDPGIAAEIEQTLKEYFTLNNTSEVSPETLWKAHKAVLRGVCIKWASRLHKSGQADRLSKLSQTHLAAQANRSDPTQANLKALSEAQARLPDWNYTALLYSQRRLKARYYAFRDRPGRLLARYLKPTVTNTRISHLVIDSGKRTVYKPLEIGNALAAYYRDLYNLQSDPLLPPPVRNVWIGIYLIFIFLA</sequence>
<dbReference type="OrthoDB" id="9836372at2759"/>
<dbReference type="GeneTree" id="ENSGT00950000183016"/>
<comment type="catalytic activity">
    <reaction evidence="1">
        <text>Exonucleolytic cleavage in the 3'- to 5'-direction to yield nucleoside 5'-phosphates.</text>
        <dbReference type="EC" id="3.1.11.2"/>
    </reaction>
</comment>
<evidence type="ECO:0000256" key="7">
    <source>
        <dbReference type="ARBA" id="ARBA00022842"/>
    </source>
</evidence>
<proteinExistence type="inferred from homology"/>
<evidence type="ECO:0000256" key="8">
    <source>
        <dbReference type="ARBA" id="ARBA00023204"/>
    </source>
</evidence>
<evidence type="ECO:0000256" key="1">
    <source>
        <dbReference type="ARBA" id="ARBA00000493"/>
    </source>
</evidence>
<keyword evidence="4 9" id="KW-0479">Metal-binding</keyword>
<evidence type="ECO:0000256" key="6">
    <source>
        <dbReference type="ARBA" id="ARBA00022801"/>
    </source>
</evidence>
<dbReference type="Gene3D" id="3.60.10.10">
    <property type="entry name" value="Endonuclease/exonuclease/phosphatase"/>
    <property type="match status" value="1"/>
</dbReference>
<evidence type="ECO:0000256" key="3">
    <source>
        <dbReference type="ARBA" id="ARBA00012115"/>
    </source>
</evidence>
<comment type="similarity">
    <text evidence="2">Belongs to the DNA repair enzymes AP/ExoA family.</text>
</comment>
<evidence type="ECO:0000313" key="11">
    <source>
        <dbReference type="Ensembl" id="ENSLLEP00000013609.1"/>
    </source>
</evidence>
<organism evidence="11 12">
    <name type="scientific">Leptobrachium leishanense</name>
    <name type="common">Leishan spiny toad</name>
    <dbReference type="NCBI Taxonomy" id="445787"/>
    <lineage>
        <taxon>Eukaryota</taxon>
        <taxon>Metazoa</taxon>
        <taxon>Chordata</taxon>
        <taxon>Craniata</taxon>
        <taxon>Vertebrata</taxon>
        <taxon>Euteleostomi</taxon>
        <taxon>Amphibia</taxon>
        <taxon>Batrachia</taxon>
        <taxon>Anura</taxon>
        <taxon>Pelobatoidea</taxon>
        <taxon>Megophryidae</taxon>
        <taxon>Leptobrachium</taxon>
    </lineage>
</organism>
<feature type="domain" description="Endonuclease/exonuclease/phosphatase" evidence="10">
    <location>
        <begin position="5"/>
        <end position="82"/>
    </location>
</feature>
<accession>A0A8C5MKJ5</accession>
<dbReference type="GO" id="GO:0046872">
    <property type="term" value="F:metal ion binding"/>
    <property type="evidence" value="ECO:0007669"/>
    <property type="project" value="UniProtKB-KW"/>
</dbReference>
<dbReference type="PANTHER" id="PTHR22748:SF26">
    <property type="entry name" value="ENDONUCLEASE_EXONUCLEASE_PHOSPHATASE DOMAIN-CONTAINING PROTEIN"/>
    <property type="match status" value="1"/>
</dbReference>
<feature type="binding site" evidence="9">
    <location>
        <position position="8"/>
    </location>
    <ligand>
        <name>Mg(2+)</name>
        <dbReference type="ChEBI" id="CHEBI:18420"/>
        <label>1</label>
    </ligand>
</feature>
<dbReference type="GO" id="GO:0008081">
    <property type="term" value="F:phosphoric diester hydrolase activity"/>
    <property type="evidence" value="ECO:0007669"/>
    <property type="project" value="TreeGrafter"/>
</dbReference>
<reference evidence="11" key="1">
    <citation type="submission" date="2025-08" db="UniProtKB">
        <authorList>
            <consortium name="Ensembl"/>
        </authorList>
    </citation>
    <scope>IDENTIFICATION</scope>
</reference>